<evidence type="ECO:0000259" key="4">
    <source>
        <dbReference type="Pfam" id="PF02678"/>
    </source>
</evidence>
<dbReference type="PANTHER" id="PTHR13903:SF8">
    <property type="entry name" value="PIRIN"/>
    <property type="match status" value="1"/>
</dbReference>
<dbReference type="InterPro" id="IPR014710">
    <property type="entry name" value="RmlC-like_jellyroll"/>
</dbReference>
<evidence type="ECO:0000256" key="3">
    <source>
        <dbReference type="RuleBase" id="RU003457"/>
    </source>
</evidence>
<dbReference type="PIRSF" id="PIRSF006232">
    <property type="entry name" value="Pirin"/>
    <property type="match status" value="1"/>
</dbReference>
<dbReference type="InterPro" id="IPR011051">
    <property type="entry name" value="RmlC_Cupin_sf"/>
</dbReference>
<dbReference type="InterPro" id="IPR008778">
    <property type="entry name" value="Pirin_C_dom"/>
</dbReference>
<dbReference type="CDD" id="cd02247">
    <property type="entry name" value="cupin_pirin_C"/>
    <property type="match status" value="1"/>
</dbReference>
<feature type="binding site" evidence="2">
    <location>
        <position position="28"/>
    </location>
    <ligand>
        <name>Fe cation</name>
        <dbReference type="ChEBI" id="CHEBI:24875"/>
    </ligand>
</feature>
<evidence type="ECO:0000256" key="1">
    <source>
        <dbReference type="ARBA" id="ARBA00008416"/>
    </source>
</evidence>
<keyword evidence="7" id="KW-1185">Reference proteome</keyword>
<accession>A0A4P9ZA93</accession>
<name>A0A4P9ZA93_9ASCO</name>
<dbReference type="InterPro" id="IPR003829">
    <property type="entry name" value="Pirin_N_dom"/>
</dbReference>
<proteinExistence type="inferred from homology"/>
<feature type="domain" description="Pirin N-terminal" evidence="4">
    <location>
        <begin position="11"/>
        <end position="90"/>
    </location>
</feature>
<dbReference type="Gene3D" id="2.60.120.10">
    <property type="entry name" value="Jelly Rolls"/>
    <property type="match status" value="3"/>
</dbReference>
<evidence type="ECO:0000256" key="2">
    <source>
        <dbReference type="PIRSR" id="PIRSR006232-1"/>
    </source>
</evidence>
<dbReference type="PANTHER" id="PTHR13903">
    <property type="entry name" value="PIRIN-RELATED"/>
    <property type="match status" value="1"/>
</dbReference>
<dbReference type="Pfam" id="PF02678">
    <property type="entry name" value="Pirin"/>
    <property type="match status" value="1"/>
</dbReference>
<dbReference type="Pfam" id="PF05726">
    <property type="entry name" value="Pirin_C"/>
    <property type="match status" value="1"/>
</dbReference>
<feature type="binding site" evidence="2">
    <location>
        <position position="26"/>
    </location>
    <ligand>
        <name>Fe cation</name>
        <dbReference type="ChEBI" id="CHEBI:24875"/>
    </ligand>
</feature>
<dbReference type="AlphaFoldDB" id="A0A4P9ZA93"/>
<protein>
    <submittedName>
        <fullName evidence="6">RmlC-like cupin</fullName>
    </submittedName>
</protein>
<feature type="binding site" evidence="2">
    <location>
        <position position="72"/>
    </location>
    <ligand>
        <name>Fe cation</name>
        <dbReference type="ChEBI" id="CHEBI:24875"/>
    </ligand>
</feature>
<sequence length="261" mass="29584">MHMRKFTPSLLFDHFSTSGQGGFPEHLHLGQETIKLFVKGAFAHENFTGSRGVLREGALQFMTAGRGTVHSEMPVIHKDGSKNVGLQLWIAQDGKLKVRVIYGETYGVKLDVELAYTPLGLHFRQQVPRDFNFFLYVLEGNNLVLQKKNKASQSENVFFHADGDFSATEMRELEFVLIGGQILDQKVVQHRPFLATSAERIQQVFYDYRLAQNGFERLRTWKTSISGGVTDDINKLCGSLEAREKERQEFLARKGSVADEL</sequence>
<feature type="domain" description="Pirin C-terminal" evidence="5">
    <location>
        <begin position="120"/>
        <end position="213"/>
    </location>
</feature>
<reference evidence="7" key="1">
    <citation type="journal article" date="2018" name="Nat. Microbiol.">
        <title>Leveraging single-cell genomics to expand the fungal tree of life.</title>
        <authorList>
            <person name="Ahrendt S.R."/>
            <person name="Quandt C.A."/>
            <person name="Ciobanu D."/>
            <person name="Clum A."/>
            <person name="Salamov A."/>
            <person name="Andreopoulos B."/>
            <person name="Cheng J.F."/>
            <person name="Woyke T."/>
            <person name="Pelin A."/>
            <person name="Henrissat B."/>
            <person name="Reynolds N.K."/>
            <person name="Benny G.L."/>
            <person name="Smith M.E."/>
            <person name="James T.Y."/>
            <person name="Grigoriev I.V."/>
        </authorList>
    </citation>
    <scope>NUCLEOTIDE SEQUENCE [LARGE SCALE GENOMIC DNA]</scope>
    <source>
        <strain evidence="7">Baker2002</strain>
    </source>
</reference>
<comment type="similarity">
    <text evidence="1 3">Belongs to the pirin family.</text>
</comment>
<evidence type="ECO:0000259" key="5">
    <source>
        <dbReference type="Pfam" id="PF05726"/>
    </source>
</evidence>
<dbReference type="EMBL" id="ML004478">
    <property type="protein sequence ID" value="RKP29676.1"/>
    <property type="molecule type" value="Genomic_DNA"/>
</dbReference>
<evidence type="ECO:0000313" key="6">
    <source>
        <dbReference type="EMBL" id="RKP29676.1"/>
    </source>
</evidence>
<gene>
    <name evidence="6" type="ORF">METBISCDRAFT_31498</name>
</gene>
<dbReference type="GO" id="GO:0046872">
    <property type="term" value="F:metal ion binding"/>
    <property type="evidence" value="ECO:0007669"/>
    <property type="project" value="UniProtKB-KW"/>
</dbReference>
<keyword evidence="2" id="KW-0479">Metal-binding</keyword>
<dbReference type="InterPro" id="IPR012093">
    <property type="entry name" value="Pirin"/>
</dbReference>
<dbReference type="OrthoDB" id="198735at2759"/>
<evidence type="ECO:0000313" key="7">
    <source>
        <dbReference type="Proteomes" id="UP000268321"/>
    </source>
</evidence>
<dbReference type="Proteomes" id="UP000268321">
    <property type="component" value="Unassembled WGS sequence"/>
</dbReference>
<organism evidence="6 7">
    <name type="scientific">Metschnikowia bicuspidata</name>
    <dbReference type="NCBI Taxonomy" id="27322"/>
    <lineage>
        <taxon>Eukaryota</taxon>
        <taxon>Fungi</taxon>
        <taxon>Dikarya</taxon>
        <taxon>Ascomycota</taxon>
        <taxon>Saccharomycotina</taxon>
        <taxon>Pichiomycetes</taxon>
        <taxon>Metschnikowiaceae</taxon>
        <taxon>Metschnikowia</taxon>
    </lineage>
</organism>
<dbReference type="SUPFAM" id="SSF51182">
    <property type="entry name" value="RmlC-like cupins"/>
    <property type="match status" value="1"/>
</dbReference>
<keyword evidence="2" id="KW-0408">Iron</keyword>
<comment type="cofactor">
    <cofactor evidence="2">
        <name>Fe cation</name>
        <dbReference type="ChEBI" id="CHEBI:24875"/>
    </cofactor>
    <text evidence="2">Binds 1 Fe cation per subunit.</text>
</comment>
<feature type="binding site" evidence="2">
    <location>
        <position position="70"/>
    </location>
    <ligand>
        <name>Fe cation</name>
        <dbReference type="ChEBI" id="CHEBI:24875"/>
    </ligand>
</feature>